<name>A0A1F8CUN4_9BACT</name>
<comment type="caution">
    <text evidence="1">The sequence shown here is derived from an EMBL/GenBank/DDBJ whole genome shotgun (WGS) entry which is preliminary data.</text>
</comment>
<dbReference type="STRING" id="1802538.A2382_05050"/>
<proteinExistence type="predicted"/>
<reference evidence="1 2" key="1">
    <citation type="journal article" date="2016" name="Nat. Commun.">
        <title>Thousands of microbial genomes shed light on interconnected biogeochemical processes in an aquifer system.</title>
        <authorList>
            <person name="Anantharaman K."/>
            <person name="Brown C.T."/>
            <person name="Hug L.A."/>
            <person name="Sharon I."/>
            <person name="Castelle C.J."/>
            <person name="Probst A.J."/>
            <person name="Thomas B.C."/>
            <person name="Singh A."/>
            <person name="Wilkins M.J."/>
            <person name="Karaoz U."/>
            <person name="Brodie E.L."/>
            <person name="Williams K.H."/>
            <person name="Hubbard S.S."/>
            <person name="Banfield J.F."/>
        </authorList>
    </citation>
    <scope>NUCLEOTIDE SEQUENCE [LARGE SCALE GENOMIC DNA]</scope>
</reference>
<accession>A0A1F8CUN4</accession>
<sequence>MCRIENRELQVVSFDENKVMFENTNSGNLVVVKRTSQKEIDNMAEITKHLSRDRESLVWNNIEFKVKTARVISWDSEENLLLTEHFDGDNLELLLRSQNLNQRKEFVDFTKAFIGWMKKSGTLWVDAAPRNILINIRSREICILDFEKGCLLKDKPYTEEEFRFNVRGFISEEFGAFLFPEEQDQIFGSIWSEEDKEVSVNYLRGKRERILYTKFFGEMGTEISLSKVMIIQRLMLAVVTPYFIGEEVFSPLVYLAESQSAEEYVGRLLDLISTERSNWSTVLVKKLI</sequence>
<evidence type="ECO:0000313" key="2">
    <source>
        <dbReference type="Proteomes" id="UP000178999"/>
    </source>
</evidence>
<evidence type="ECO:0000313" key="1">
    <source>
        <dbReference type="EMBL" id="OGM80024.1"/>
    </source>
</evidence>
<dbReference type="AlphaFoldDB" id="A0A1F8CUN4"/>
<evidence type="ECO:0008006" key="3">
    <source>
        <dbReference type="Google" id="ProtNLM"/>
    </source>
</evidence>
<dbReference type="Proteomes" id="UP000178999">
    <property type="component" value="Unassembled WGS sequence"/>
</dbReference>
<dbReference type="SUPFAM" id="SSF56112">
    <property type="entry name" value="Protein kinase-like (PK-like)"/>
    <property type="match status" value="1"/>
</dbReference>
<dbReference type="InterPro" id="IPR011009">
    <property type="entry name" value="Kinase-like_dom_sf"/>
</dbReference>
<dbReference type="EMBL" id="MGHY01000005">
    <property type="protein sequence ID" value="OGM80024.1"/>
    <property type="molecule type" value="Genomic_DNA"/>
</dbReference>
<protein>
    <recommendedName>
        <fullName evidence="3">Protein kinase domain-containing protein</fullName>
    </recommendedName>
</protein>
<gene>
    <name evidence="1" type="ORF">A2382_05050</name>
</gene>
<organism evidence="1 2">
    <name type="scientific">Candidatus Woesebacteria bacterium RIFOXYB1_FULL_38_16</name>
    <dbReference type="NCBI Taxonomy" id="1802538"/>
    <lineage>
        <taxon>Bacteria</taxon>
        <taxon>Candidatus Woeseibacteriota</taxon>
    </lineage>
</organism>